<gene>
    <name evidence="1" type="ORF">LTR91_010097</name>
</gene>
<protein>
    <submittedName>
        <fullName evidence="1">Uncharacterized protein</fullName>
    </submittedName>
</protein>
<dbReference type="EMBL" id="JAUJLE010000086">
    <property type="protein sequence ID" value="KAK0986713.1"/>
    <property type="molecule type" value="Genomic_DNA"/>
</dbReference>
<keyword evidence="2" id="KW-1185">Reference proteome</keyword>
<reference evidence="1" key="1">
    <citation type="submission" date="2023-06" db="EMBL/GenBank/DDBJ databases">
        <title>Black Yeasts Isolated from many extreme environments.</title>
        <authorList>
            <person name="Coleine C."/>
            <person name="Stajich J.E."/>
            <person name="Selbmann L."/>
        </authorList>
    </citation>
    <scope>NUCLEOTIDE SEQUENCE</scope>
    <source>
        <strain evidence="1">CCFEE 5200</strain>
    </source>
</reference>
<comment type="caution">
    <text evidence="1">The sequence shown here is derived from an EMBL/GenBank/DDBJ whole genome shotgun (WGS) entry which is preliminary data.</text>
</comment>
<sequence>MAYSIVERTDQPYGPWYDFATASGIYNWGYSDANDGAWGYLQLYDSGCKVGNGWNCTAACLDTELGPNLVWNTTNTGYTLQNCIVLPFIAALLAASDLTPTAVKLAQKYQIAPDASLFK</sequence>
<evidence type="ECO:0000313" key="1">
    <source>
        <dbReference type="EMBL" id="KAK0986713.1"/>
    </source>
</evidence>
<proteinExistence type="predicted"/>
<dbReference type="AlphaFoldDB" id="A0AAN6QTS2"/>
<dbReference type="Proteomes" id="UP001175353">
    <property type="component" value="Unassembled WGS sequence"/>
</dbReference>
<evidence type="ECO:0000313" key="2">
    <source>
        <dbReference type="Proteomes" id="UP001175353"/>
    </source>
</evidence>
<name>A0AAN6QTS2_9PEZI</name>
<accession>A0AAN6QTS2</accession>
<organism evidence="1 2">
    <name type="scientific">Friedmanniomyces endolithicus</name>
    <dbReference type="NCBI Taxonomy" id="329885"/>
    <lineage>
        <taxon>Eukaryota</taxon>
        <taxon>Fungi</taxon>
        <taxon>Dikarya</taxon>
        <taxon>Ascomycota</taxon>
        <taxon>Pezizomycotina</taxon>
        <taxon>Dothideomycetes</taxon>
        <taxon>Dothideomycetidae</taxon>
        <taxon>Mycosphaerellales</taxon>
        <taxon>Teratosphaeriaceae</taxon>
        <taxon>Friedmanniomyces</taxon>
    </lineage>
</organism>